<evidence type="ECO:0000313" key="2">
    <source>
        <dbReference type="EMBL" id="PWN58438.1"/>
    </source>
</evidence>
<protein>
    <recommendedName>
        <fullName evidence="1">Helicase ATP-binding domain-containing protein</fullName>
    </recommendedName>
</protein>
<dbReference type="PROSITE" id="PS51192">
    <property type="entry name" value="HELICASE_ATP_BIND_1"/>
    <property type="match status" value="1"/>
</dbReference>
<dbReference type="CDD" id="cd18785">
    <property type="entry name" value="SF2_C"/>
    <property type="match status" value="1"/>
</dbReference>
<dbReference type="InterPro" id="IPR050742">
    <property type="entry name" value="Helicase_Restrict-Modif_Enz"/>
</dbReference>
<dbReference type="InterPro" id="IPR006935">
    <property type="entry name" value="Helicase/UvrB_N"/>
</dbReference>
<proteinExistence type="predicted"/>
<dbReference type="GO" id="GO:0003677">
    <property type="term" value="F:DNA binding"/>
    <property type="evidence" value="ECO:0007669"/>
    <property type="project" value="InterPro"/>
</dbReference>
<evidence type="ECO:0000313" key="3">
    <source>
        <dbReference type="Proteomes" id="UP000236413"/>
    </source>
</evidence>
<dbReference type="Gene3D" id="3.40.50.300">
    <property type="entry name" value="P-loop containing nucleotide triphosphate hydrolases"/>
    <property type="match status" value="1"/>
</dbReference>
<sequence length="867" mass="101638">MMQNLNTLISSAISLGFIKLEPEIFVANNLNPKFGLRPYQIEAFARFNYYTSEYPNKKSPIQLLFHMATGSGKTLVMAGIILDLYKKGYSNFIFFVNSTSIIEKTKDNFLNSSSSKYLFNDVISIDGHNVNIVEVENFEAVNKEDINIVFTTVQGLHTKLNTPRENSITYEDFEDKKVVLISDEAHHINADTKKGKLSKDETEDIISWESTVNKIFKTNSDNYLLEFTATTDLDNANIKEKYEDKLIFDYPLKQFRIDKYSKEVQLLQADLEPFERALQAVILSQHRRKIFEDFKKSIKPVILLKSKTISESTSFFQEFVNRIKSLKESDIEFIKNKNEKGIFKKIFQYFDEKKITLENLIIEIKEEFSVDKCISVNSKNDSDEKQLIINSLEDKTNEYRVVFAVDKLNEGWDVLNLFDIVRLYNTRDSDHKAGKIGKTTMSEAQLIGRGARYCPFQLDDTQPLFQRKYDDNINHPLRVCEELYYHSAHNPKYISEINKALEEIGLKAPKMVQRELKLKERFKETDFYKSGLIYINDRVPYDRSDVLELPKELRTKIFRIKFSTGYISTSRIFETENSQNNIRSTKIYTIDSFGEPVIKKAINRLPFYRFNNLQRYFPKLQSITEFINSSSFLKDIKIEIDGGQDLVDNPHKEVQLKSIISILQEISEYISNGFIEFKGSTEFKSKNISYVFEDKTLNYSVNESGDSEYGKPQTNSSETNIYIDLSQEDWYAYNDNFGTSEEKYLVKFIRQAYQALKNKYNDIYLLRNENHFKLYNFEDGKAFEPDFVLFMKESEQTKPIVFQAFIEPKGDNLLLTDQWKQDFLMQIEQKAKILEIYSNKEYRLIGLPFYNEDNLKHNFDTVFWDKF</sequence>
<dbReference type="Pfam" id="PF04851">
    <property type="entry name" value="ResIII"/>
    <property type="match status" value="1"/>
</dbReference>
<dbReference type="InterPro" id="IPR027417">
    <property type="entry name" value="P-loop_NTPase"/>
</dbReference>
<gene>
    <name evidence="2" type="ORF">C1634_023080</name>
</gene>
<comment type="caution">
    <text evidence="2">The sequence shown here is derived from an EMBL/GenBank/DDBJ whole genome shotgun (WGS) entry which is preliminary data.</text>
</comment>
<evidence type="ECO:0000259" key="1">
    <source>
        <dbReference type="PROSITE" id="PS51192"/>
    </source>
</evidence>
<dbReference type="GO" id="GO:0016787">
    <property type="term" value="F:hydrolase activity"/>
    <property type="evidence" value="ECO:0007669"/>
    <property type="project" value="InterPro"/>
</dbReference>
<dbReference type="PANTHER" id="PTHR47396">
    <property type="entry name" value="TYPE I RESTRICTION ENZYME ECOKI R PROTEIN"/>
    <property type="match status" value="1"/>
</dbReference>
<dbReference type="EMBL" id="PPEG02000011">
    <property type="protein sequence ID" value="PWN58438.1"/>
    <property type="molecule type" value="Genomic_DNA"/>
</dbReference>
<dbReference type="GO" id="GO:0005829">
    <property type="term" value="C:cytosol"/>
    <property type="evidence" value="ECO:0007669"/>
    <property type="project" value="TreeGrafter"/>
</dbReference>
<dbReference type="Proteomes" id="UP000236413">
    <property type="component" value="Unassembled WGS sequence"/>
</dbReference>
<dbReference type="RefSeq" id="WP_109739205.1">
    <property type="nucleotide sequence ID" value="NZ_PPEG02000011.1"/>
</dbReference>
<organism evidence="2 3">
    <name type="scientific">Chryseobacterium viscerum</name>
    <dbReference type="NCBI Taxonomy" id="1037377"/>
    <lineage>
        <taxon>Bacteria</taxon>
        <taxon>Pseudomonadati</taxon>
        <taxon>Bacteroidota</taxon>
        <taxon>Flavobacteriia</taxon>
        <taxon>Flavobacteriales</taxon>
        <taxon>Weeksellaceae</taxon>
        <taxon>Chryseobacterium group</taxon>
        <taxon>Chryseobacterium</taxon>
    </lineage>
</organism>
<dbReference type="PANTHER" id="PTHR47396:SF1">
    <property type="entry name" value="ATP-DEPENDENT HELICASE IRC3-RELATED"/>
    <property type="match status" value="1"/>
</dbReference>
<feature type="domain" description="Helicase ATP-binding" evidence="1">
    <location>
        <begin position="54"/>
        <end position="249"/>
    </location>
</feature>
<dbReference type="AlphaFoldDB" id="A0A316WH63"/>
<name>A0A316WH63_9FLAO</name>
<dbReference type="SUPFAM" id="SSF52540">
    <property type="entry name" value="P-loop containing nucleoside triphosphate hydrolases"/>
    <property type="match status" value="2"/>
</dbReference>
<dbReference type="CDD" id="cd17926">
    <property type="entry name" value="DEXHc_RE"/>
    <property type="match status" value="1"/>
</dbReference>
<dbReference type="GO" id="GO:0005524">
    <property type="term" value="F:ATP binding"/>
    <property type="evidence" value="ECO:0007669"/>
    <property type="project" value="InterPro"/>
</dbReference>
<dbReference type="SMART" id="SM00487">
    <property type="entry name" value="DEXDc"/>
    <property type="match status" value="1"/>
</dbReference>
<dbReference type="InterPro" id="IPR014001">
    <property type="entry name" value="Helicase_ATP-bd"/>
</dbReference>
<accession>A0A316WH63</accession>
<reference evidence="2 3" key="1">
    <citation type="submission" date="2018-04" db="EMBL/GenBank/DDBJ databases">
        <title>Chryseobacterium oncorhynchi 701B-08T from rainbow trout, and Chryseobacterium viscerum 687B-08T from diseased fish.</title>
        <authorList>
            <person name="Jeong J.-J."/>
            <person name="Lee Y.J."/>
            <person name="Pathiraja D."/>
            <person name="Park B."/>
            <person name="Choi I.-G."/>
            <person name="Kim K.D."/>
        </authorList>
    </citation>
    <scope>NUCLEOTIDE SEQUENCE [LARGE SCALE GENOMIC DNA]</scope>
    <source>
        <strain evidence="2 3">687B-08</strain>
    </source>
</reference>